<dbReference type="Proteomes" id="UP001305702">
    <property type="component" value="Chromosome"/>
</dbReference>
<dbReference type="AlphaFoldDB" id="A0AA96RET2"/>
<dbReference type="EMBL" id="CP130318">
    <property type="protein sequence ID" value="WNQ11217.1"/>
    <property type="molecule type" value="Genomic_DNA"/>
</dbReference>
<organism evidence="2 3">
    <name type="scientific">Paenibacillus aurantius</name>
    <dbReference type="NCBI Taxonomy" id="2918900"/>
    <lineage>
        <taxon>Bacteria</taxon>
        <taxon>Bacillati</taxon>
        <taxon>Bacillota</taxon>
        <taxon>Bacilli</taxon>
        <taxon>Bacillales</taxon>
        <taxon>Paenibacillaceae</taxon>
        <taxon>Paenibacillus</taxon>
    </lineage>
</organism>
<accession>A0AA96RET2</accession>
<sequence length="111" mass="12260">MEGRAREIISEELSGWPGVTEGPHRFGGIEFQFEGKEIGHLHGDTLLDLPMRKAVRDELVGSGRAKPHHIYPDSGWVSFYLTSEGDAAAAIGLLRLKYEELVSAAKKREEG</sequence>
<feature type="domain" description="Luciferase" evidence="1">
    <location>
        <begin position="35"/>
        <end position="96"/>
    </location>
</feature>
<evidence type="ECO:0000313" key="3">
    <source>
        <dbReference type="Proteomes" id="UP001305702"/>
    </source>
</evidence>
<protein>
    <submittedName>
        <fullName evidence="2">DUF5519 family protein</fullName>
    </submittedName>
</protein>
<proteinExistence type="predicted"/>
<dbReference type="Pfam" id="PF17648">
    <property type="entry name" value="Luciferase"/>
    <property type="match status" value="1"/>
</dbReference>
<dbReference type="KEGG" id="paun:MJA45_27060"/>
<reference evidence="2 3" key="1">
    <citation type="submission" date="2022-02" db="EMBL/GenBank/DDBJ databases">
        <title>Paenibacillus sp. MBLB1776 Whole Genome Shotgun Sequencing.</title>
        <authorList>
            <person name="Hwang C.Y."/>
            <person name="Cho E.-S."/>
            <person name="Seo M.-J."/>
        </authorList>
    </citation>
    <scope>NUCLEOTIDE SEQUENCE [LARGE SCALE GENOMIC DNA]</scope>
    <source>
        <strain evidence="2 3">MBLB1776</strain>
    </source>
</reference>
<gene>
    <name evidence="2" type="ORF">MJA45_27060</name>
</gene>
<keyword evidence="3" id="KW-1185">Reference proteome</keyword>
<dbReference type="InterPro" id="IPR040841">
    <property type="entry name" value="Luciferase_dom"/>
</dbReference>
<dbReference type="RefSeq" id="WP_315604993.1">
    <property type="nucleotide sequence ID" value="NZ_CP130318.1"/>
</dbReference>
<evidence type="ECO:0000313" key="2">
    <source>
        <dbReference type="EMBL" id="WNQ11217.1"/>
    </source>
</evidence>
<name>A0AA96RET2_9BACL</name>
<evidence type="ECO:0000259" key="1">
    <source>
        <dbReference type="Pfam" id="PF17648"/>
    </source>
</evidence>